<dbReference type="CDD" id="cd04301">
    <property type="entry name" value="NAT_SF"/>
    <property type="match status" value="1"/>
</dbReference>
<evidence type="ECO:0000259" key="1">
    <source>
        <dbReference type="PROSITE" id="PS51186"/>
    </source>
</evidence>
<protein>
    <submittedName>
        <fullName evidence="2">GNAT family acetyltransferase</fullName>
    </submittedName>
</protein>
<accession>A0A085UWP5</accession>
<feature type="domain" description="N-acetyltransferase" evidence="1">
    <location>
        <begin position="6"/>
        <end position="161"/>
    </location>
</feature>
<dbReference type="GO" id="GO:0016747">
    <property type="term" value="F:acyltransferase activity, transferring groups other than amino-acyl groups"/>
    <property type="evidence" value="ECO:0007669"/>
    <property type="project" value="InterPro"/>
</dbReference>
<dbReference type="RefSeq" id="WP_044901596.1">
    <property type="nucleotide sequence ID" value="NZ_JPQT01000126.1"/>
</dbReference>
<dbReference type="Gene3D" id="3.40.630.30">
    <property type="match status" value="1"/>
</dbReference>
<sequence>MKNQVVSYQTLTETQRKQLDGLEILPEQVPFSGDIYCALNTLLVRSTADIEGFVLLEDDQPVGFFMLKRGEFLPAWATQGSATLHALQIDRRMQGKGLGKVFLQGLPAAVRAKWPDIQQIMLSVDADNLPALNLYLGQGWIDTGEAYKGRIGYERRLVLTV</sequence>
<dbReference type="Proteomes" id="UP000028643">
    <property type="component" value="Unassembled WGS sequence"/>
</dbReference>
<dbReference type="SUPFAM" id="SSF55729">
    <property type="entry name" value="Acyl-CoA N-acyltransferases (Nat)"/>
    <property type="match status" value="1"/>
</dbReference>
<reference evidence="2 3" key="1">
    <citation type="submission" date="2014-07" db="EMBL/GenBank/DDBJ databases">
        <title>Draft Genome Sequences of Environmental Pseudomonas syringae strains.</title>
        <authorList>
            <person name="Baltrus D.A."/>
            <person name="Berge O."/>
            <person name="Morris C."/>
        </authorList>
    </citation>
    <scope>NUCLEOTIDE SEQUENCE [LARGE SCALE GENOMIC DNA]</scope>
    <source>
        <strain evidence="2 3">CEB003</strain>
    </source>
</reference>
<dbReference type="InterPro" id="IPR016181">
    <property type="entry name" value="Acyl_CoA_acyltransferase"/>
</dbReference>
<dbReference type="InterPro" id="IPR000182">
    <property type="entry name" value="GNAT_dom"/>
</dbReference>
<dbReference type="PROSITE" id="PS51186">
    <property type="entry name" value="GNAT"/>
    <property type="match status" value="1"/>
</dbReference>
<organism evidence="2 3">
    <name type="scientific">Pseudomonas syringae</name>
    <dbReference type="NCBI Taxonomy" id="317"/>
    <lineage>
        <taxon>Bacteria</taxon>
        <taxon>Pseudomonadati</taxon>
        <taxon>Pseudomonadota</taxon>
        <taxon>Gammaproteobacteria</taxon>
        <taxon>Pseudomonadales</taxon>
        <taxon>Pseudomonadaceae</taxon>
        <taxon>Pseudomonas</taxon>
    </lineage>
</organism>
<proteinExistence type="predicted"/>
<evidence type="ECO:0000313" key="3">
    <source>
        <dbReference type="Proteomes" id="UP000028643"/>
    </source>
</evidence>
<evidence type="ECO:0000313" key="2">
    <source>
        <dbReference type="EMBL" id="KFE47608.1"/>
    </source>
</evidence>
<comment type="caution">
    <text evidence="2">The sequence shown here is derived from an EMBL/GenBank/DDBJ whole genome shotgun (WGS) entry which is preliminary data.</text>
</comment>
<dbReference type="AlphaFoldDB" id="A0A085UWP5"/>
<name>A0A085UWP5_PSESX</name>
<dbReference type="Pfam" id="PF00583">
    <property type="entry name" value="Acetyltransf_1"/>
    <property type="match status" value="1"/>
</dbReference>
<gene>
    <name evidence="2" type="ORF">IV02_22525</name>
</gene>
<keyword evidence="2" id="KW-0808">Transferase</keyword>
<dbReference type="PATRIC" id="fig|317.174.peg.4602"/>
<dbReference type="EMBL" id="JPQT01000126">
    <property type="protein sequence ID" value="KFE47608.1"/>
    <property type="molecule type" value="Genomic_DNA"/>
</dbReference>